<organism evidence="1 2">
    <name type="scientific">Ceratodon purpureus</name>
    <name type="common">Fire moss</name>
    <name type="synonym">Dicranum purpureum</name>
    <dbReference type="NCBI Taxonomy" id="3225"/>
    <lineage>
        <taxon>Eukaryota</taxon>
        <taxon>Viridiplantae</taxon>
        <taxon>Streptophyta</taxon>
        <taxon>Embryophyta</taxon>
        <taxon>Bryophyta</taxon>
        <taxon>Bryophytina</taxon>
        <taxon>Bryopsida</taxon>
        <taxon>Dicranidae</taxon>
        <taxon>Pseudoditrichales</taxon>
        <taxon>Ditrichaceae</taxon>
        <taxon>Ceratodon</taxon>
    </lineage>
</organism>
<evidence type="ECO:0000313" key="1">
    <source>
        <dbReference type="EMBL" id="KAG0580845.1"/>
    </source>
</evidence>
<evidence type="ECO:0000313" key="2">
    <source>
        <dbReference type="Proteomes" id="UP000822688"/>
    </source>
</evidence>
<accession>A0A8T0ICZ2</accession>
<reference evidence="1" key="1">
    <citation type="submission" date="2020-06" db="EMBL/GenBank/DDBJ databases">
        <title>WGS assembly of Ceratodon purpureus strain R40.</title>
        <authorList>
            <person name="Carey S.B."/>
            <person name="Jenkins J."/>
            <person name="Shu S."/>
            <person name="Lovell J.T."/>
            <person name="Sreedasyam A."/>
            <person name="Maumus F."/>
            <person name="Tiley G.P."/>
            <person name="Fernandez-Pozo N."/>
            <person name="Barry K."/>
            <person name="Chen C."/>
            <person name="Wang M."/>
            <person name="Lipzen A."/>
            <person name="Daum C."/>
            <person name="Saski C.A."/>
            <person name="Payton A.C."/>
            <person name="Mcbreen J.C."/>
            <person name="Conrad R.E."/>
            <person name="Kollar L.M."/>
            <person name="Olsson S."/>
            <person name="Huttunen S."/>
            <person name="Landis J.B."/>
            <person name="Wickett N.J."/>
            <person name="Johnson M.G."/>
            <person name="Rensing S.A."/>
            <person name="Grimwood J."/>
            <person name="Schmutz J."/>
            <person name="Mcdaniel S.F."/>
        </authorList>
    </citation>
    <scope>NUCLEOTIDE SEQUENCE</scope>
    <source>
        <strain evidence="1">R40</strain>
    </source>
</reference>
<gene>
    <name evidence="1" type="ORF">KC19_4G204500</name>
</gene>
<keyword evidence="2" id="KW-1185">Reference proteome</keyword>
<dbReference type="Proteomes" id="UP000822688">
    <property type="component" value="Chromosome 4"/>
</dbReference>
<dbReference type="EMBL" id="CM026424">
    <property type="protein sequence ID" value="KAG0580845.1"/>
    <property type="molecule type" value="Genomic_DNA"/>
</dbReference>
<proteinExistence type="predicted"/>
<protein>
    <submittedName>
        <fullName evidence="1">Uncharacterized protein</fullName>
    </submittedName>
</protein>
<sequence length="103" mass="11493">MQSKRRIFGLDHEPGIVIWSGLVSHEGGGSPRPLFWRISTTQRSFSIGCEICNALCPTWPSPHGYVVELNTGRLETLPVLGGCQIMYILKLNKFPNTKNEVLP</sequence>
<dbReference type="AlphaFoldDB" id="A0A8T0ICZ2"/>
<name>A0A8T0ICZ2_CERPU</name>
<comment type="caution">
    <text evidence="1">The sequence shown here is derived from an EMBL/GenBank/DDBJ whole genome shotgun (WGS) entry which is preliminary data.</text>
</comment>